<evidence type="ECO:0000313" key="9">
    <source>
        <dbReference type="Proteomes" id="UP001199916"/>
    </source>
</evidence>
<feature type="domain" description="Major facilitator superfamily (MFS) profile" evidence="7">
    <location>
        <begin position="4"/>
        <end position="383"/>
    </location>
</feature>
<keyword evidence="5 6" id="KW-0472">Membrane</keyword>
<dbReference type="EMBL" id="JAJNBZ010000001">
    <property type="protein sequence ID" value="MCE5167885.1"/>
    <property type="molecule type" value="Genomic_DNA"/>
</dbReference>
<feature type="transmembrane region" description="Helical" evidence="6">
    <location>
        <begin position="38"/>
        <end position="58"/>
    </location>
</feature>
<dbReference type="SUPFAM" id="SSF103473">
    <property type="entry name" value="MFS general substrate transporter"/>
    <property type="match status" value="1"/>
</dbReference>
<keyword evidence="3 6" id="KW-0812">Transmembrane</keyword>
<evidence type="ECO:0000256" key="3">
    <source>
        <dbReference type="ARBA" id="ARBA00022692"/>
    </source>
</evidence>
<keyword evidence="9" id="KW-1185">Reference proteome</keyword>
<dbReference type="PRINTS" id="PR01035">
    <property type="entry name" value="TCRTETA"/>
</dbReference>
<dbReference type="PROSITE" id="PS50850">
    <property type="entry name" value="MFS"/>
    <property type="match status" value="1"/>
</dbReference>
<keyword evidence="2" id="KW-0813">Transport</keyword>
<dbReference type="InterPro" id="IPR011701">
    <property type="entry name" value="MFS"/>
</dbReference>
<sequence>MKKQMTVVMLMLMMVFIGFGIVIPVLPLMITDAGANEFHLGLMLSLYSLISFIVSPIWGAWSEKVGRRPIILIGTLGFSISYLLFGLADGQLWLMYVSRILGGLFSGAVTAVIVAYVADITTNEQRTKGMALVGMSIGLGFTFGPAFGGILSAYGHNTPFFAASALTLITCVLGFGRLKESLPQEKRTGRNEASPSRWTAFTGRMKYLYVLSFFVTFTLAGLESTLLYFEAQRIPDITATQIGFMFFFCGLAGALVQGGIVRRYIKKGREKKTIAVGLIVSSLGFFLLLLSSNIVDATIYLCVFGIGNALIRPCVISLITQKTTVSQGIASGLNSSMDSFGRIAGPILAIAVFNWIPSMPYIIGGLLCLVAIGLLVRFSTLDRSQSTANTSA</sequence>
<gene>
    <name evidence="8" type="ORF">LQV63_00960</name>
</gene>
<protein>
    <submittedName>
        <fullName evidence="8">Tetracycline resistance MFS efflux pump</fullName>
    </submittedName>
</protein>
<dbReference type="Proteomes" id="UP001199916">
    <property type="component" value="Unassembled WGS sequence"/>
</dbReference>
<dbReference type="Gene3D" id="1.20.1250.20">
    <property type="entry name" value="MFS general substrate transporter like domains"/>
    <property type="match status" value="1"/>
</dbReference>
<keyword evidence="4 6" id="KW-1133">Transmembrane helix</keyword>
<name>A0ABS8Y884_9BACL</name>
<feature type="transmembrane region" description="Helical" evidence="6">
    <location>
        <begin position="207"/>
        <end position="229"/>
    </location>
</feature>
<feature type="transmembrane region" description="Helical" evidence="6">
    <location>
        <begin position="273"/>
        <end position="291"/>
    </location>
</feature>
<feature type="transmembrane region" description="Helical" evidence="6">
    <location>
        <begin position="7"/>
        <end position="26"/>
    </location>
</feature>
<feature type="transmembrane region" description="Helical" evidence="6">
    <location>
        <begin position="160"/>
        <end position="178"/>
    </location>
</feature>
<feature type="transmembrane region" description="Helical" evidence="6">
    <location>
        <begin position="362"/>
        <end position="380"/>
    </location>
</feature>
<dbReference type="PANTHER" id="PTHR23504">
    <property type="entry name" value="MAJOR FACILITATOR SUPERFAMILY DOMAIN-CONTAINING PROTEIN 10"/>
    <property type="match status" value="1"/>
</dbReference>
<reference evidence="8 9" key="1">
    <citation type="submission" date="2021-11" db="EMBL/GenBank/DDBJ databases">
        <title>Draft genome sequence of Paenibacillus profundus YoMME, a new Gram-positive bacteria with exoelectrogenic properties.</title>
        <authorList>
            <person name="Hubenova Y."/>
            <person name="Hubenova E."/>
            <person name="Manasiev Y."/>
            <person name="Peykov S."/>
            <person name="Mitov M."/>
        </authorList>
    </citation>
    <scope>NUCLEOTIDE SEQUENCE [LARGE SCALE GENOMIC DNA]</scope>
    <source>
        <strain evidence="8 9">YoMME</strain>
    </source>
</reference>
<evidence type="ECO:0000259" key="7">
    <source>
        <dbReference type="PROSITE" id="PS50850"/>
    </source>
</evidence>
<dbReference type="Pfam" id="PF07690">
    <property type="entry name" value="MFS_1"/>
    <property type="match status" value="1"/>
</dbReference>
<dbReference type="InterPro" id="IPR001958">
    <property type="entry name" value="Tet-R_TetA/multi-R_MdtG-like"/>
</dbReference>
<evidence type="ECO:0000256" key="1">
    <source>
        <dbReference type="ARBA" id="ARBA00004651"/>
    </source>
</evidence>
<dbReference type="PANTHER" id="PTHR23504:SF15">
    <property type="entry name" value="MAJOR FACILITATOR SUPERFAMILY (MFS) PROFILE DOMAIN-CONTAINING PROTEIN"/>
    <property type="match status" value="1"/>
</dbReference>
<feature type="transmembrane region" description="Helical" evidence="6">
    <location>
        <begin position="241"/>
        <end position="261"/>
    </location>
</feature>
<dbReference type="InterPro" id="IPR036259">
    <property type="entry name" value="MFS_trans_sf"/>
</dbReference>
<evidence type="ECO:0000256" key="6">
    <source>
        <dbReference type="SAM" id="Phobius"/>
    </source>
</evidence>
<accession>A0ABS8Y884</accession>
<proteinExistence type="predicted"/>
<dbReference type="RefSeq" id="WP_019419194.1">
    <property type="nucleotide sequence ID" value="NZ_JAJNBZ010000001.1"/>
</dbReference>
<feature type="transmembrane region" description="Helical" evidence="6">
    <location>
        <begin position="100"/>
        <end position="118"/>
    </location>
</feature>
<evidence type="ECO:0000256" key="5">
    <source>
        <dbReference type="ARBA" id="ARBA00023136"/>
    </source>
</evidence>
<evidence type="ECO:0000256" key="2">
    <source>
        <dbReference type="ARBA" id="ARBA00022448"/>
    </source>
</evidence>
<feature type="transmembrane region" description="Helical" evidence="6">
    <location>
        <begin position="130"/>
        <end position="154"/>
    </location>
</feature>
<evidence type="ECO:0000313" key="8">
    <source>
        <dbReference type="EMBL" id="MCE5167885.1"/>
    </source>
</evidence>
<organism evidence="8 9">
    <name type="scientific">Paenibacillus profundus</name>
    <dbReference type="NCBI Taxonomy" id="1173085"/>
    <lineage>
        <taxon>Bacteria</taxon>
        <taxon>Bacillati</taxon>
        <taxon>Bacillota</taxon>
        <taxon>Bacilli</taxon>
        <taxon>Bacillales</taxon>
        <taxon>Paenibacillaceae</taxon>
        <taxon>Paenibacillus</taxon>
    </lineage>
</organism>
<dbReference type="InterPro" id="IPR020846">
    <property type="entry name" value="MFS_dom"/>
</dbReference>
<comment type="caution">
    <text evidence="8">The sequence shown here is derived from an EMBL/GenBank/DDBJ whole genome shotgun (WGS) entry which is preliminary data.</text>
</comment>
<comment type="subcellular location">
    <subcellularLocation>
        <location evidence="1">Cell membrane</location>
        <topology evidence="1">Multi-pass membrane protein</topology>
    </subcellularLocation>
</comment>
<feature type="transmembrane region" description="Helical" evidence="6">
    <location>
        <begin position="340"/>
        <end position="356"/>
    </location>
</feature>
<feature type="transmembrane region" description="Helical" evidence="6">
    <location>
        <begin position="297"/>
        <end position="319"/>
    </location>
</feature>
<feature type="transmembrane region" description="Helical" evidence="6">
    <location>
        <begin position="70"/>
        <end position="88"/>
    </location>
</feature>
<evidence type="ECO:0000256" key="4">
    <source>
        <dbReference type="ARBA" id="ARBA00022989"/>
    </source>
</evidence>